<proteinExistence type="predicted"/>
<dbReference type="InterPro" id="IPR013598">
    <property type="entry name" value="Exportin-1/Importin-b-like"/>
</dbReference>
<dbReference type="InterPro" id="IPR011989">
    <property type="entry name" value="ARM-like"/>
</dbReference>
<dbReference type="InterPro" id="IPR016024">
    <property type="entry name" value="ARM-type_fold"/>
</dbReference>
<dbReference type="GO" id="GO:0005737">
    <property type="term" value="C:cytoplasm"/>
    <property type="evidence" value="ECO:0007669"/>
    <property type="project" value="TreeGrafter"/>
</dbReference>
<accession>A0A1S3D600</accession>
<dbReference type="SUPFAM" id="SSF48371">
    <property type="entry name" value="ARM repeat"/>
    <property type="match status" value="1"/>
</dbReference>
<evidence type="ECO:0000313" key="3">
    <source>
        <dbReference type="Proteomes" id="UP000079169"/>
    </source>
</evidence>
<feature type="domain" description="Exportin-1/Importin-beta-like" evidence="2">
    <location>
        <begin position="104"/>
        <end position="247"/>
    </location>
</feature>
<feature type="domain" description="Importin N-terminal" evidence="1">
    <location>
        <begin position="29"/>
        <end position="95"/>
    </location>
</feature>
<dbReference type="Pfam" id="PF08389">
    <property type="entry name" value="Xpo1"/>
    <property type="match status" value="1"/>
</dbReference>
<dbReference type="PANTHER" id="PTHR12363:SF42">
    <property type="entry name" value="TRANSPORTIN-3"/>
    <property type="match status" value="1"/>
</dbReference>
<organism evidence="3 4">
    <name type="scientific">Diaphorina citri</name>
    <name type="common">Asian citrus psyllid</name>
    <dbReference type="NCBI Taxonomy" id="121845"/>
    <lineage>
        <taxon>Eukaryota</taxon>
        <taxon>Metazoa</taxon>
        <taxon>Ecdysozoa</taxon>
        <taxon>Arthropoda</taxon>
        <taxon>Hexapoda</taxon>
        <taxon>Insecta</taxon>
        <taxon>Pterygota</taxon>
        <taxon>Neoptera</taxon>
        <taxon>Paraneoptera</taxon>
        <taxon>Hemiptera</taxon>
        <taxon>Sternorrhyncha</taxon>
        <taxon>Psylloidea</taxon>
        <taxon>Psyllidae</taxon>
        <taxon>Diaphorininae</taxon>
        <taxon>Diaphorina</taxon>
    </lineage>
</organism>
<evidence type="ECO:0000313" key="4">
    <source>
        <dbReference type="RefSeq" id="XP_008475149.1"/>
    </source>
</evidence>
<name>A0A1S3D600_DIACI</name>
<dbReference type="PANTHER" id="PTHR12363">
    <property type="entry name" value="TRANSPORTIN 3 AND IMPORTIN 13"/>
    <property type="match status" value="1"/>
</dbReference>
<dbReference type="AlphaFoldDB" id="A0A1S3D600"/>
<gene>
    <name evidence="4" type="primary">LOC103512171</name>
</gene>
<dbReference type="InterPro" id="IPR001494">
    <property type="entry name" value="Importin-beta_N"/>
</dbReference>
<dbReference type="InterPro" id="IPR051345">
    <property type="entry name" value="Importin_beta-like_NTR"/>
</dbReference>
<dbReference type="Pfam" id="PF03810">
    <property type="entry name" value="IBN_N"/>
    <property type="match status" value="1"/>
</dbReference>
<evidence type="ECO:0000259" key="2">
    <source>
        <dbReference type="Pfam" id="PF08389"/>
    </source>
</evidence>
<dbReference type="RefSeq" id="XP_008475149.1">
    <property type="nucleotide sequence ID" value="XM_008476927.2"/>
</dbReference>
<dbReference type="Gene3D" id="1.25.10.10">
    <property type="entry name" value="Leucine-rich Repeat Variant"/>
    <property type="match status" value="1"/>
</dbReference>
<dbReference type="STRING" id="121845.A0A1S3D600"/>
<evidence type="ECO:0000259" key="1">
    <source>
        <dbReference type="Pfam" id="PF03810"/>
    </source>
</evidence>
<dbReference type="GO" id="GO:0006606">
    <property type="term" value="P:protein import into nucleus"/>
    <property type="evidence" value="ECO:0007669"/>
    <property type="project" value="TreeGrafter"/>
</dbReference>
<reference evidence="4" key="1">
    <citation type="submission" date="2025-08" db="UniProtKB">
        <authorList>
            <consortium name="RefSeq"/>
        </authorList>
    </citation>
    <scope>IDENTIFICATION</scope>
</reference>
<dbReference type="OMA" id="NSIFAWQ"/>
<dbReference type="PaxDb" id="121845-A0A1S3D600"/>
<dbReference type="GO" id="GO:0031267">
    <property type="term" value="F:small GTPase binding"/>
    <property type="evidence" value="ECO:0007669"/>
    <property type="project" value="InterPro"/>
</dbReference>
<sequence length="252" mass="28224">MESQPSLDTVYAVVHTLYLNPNKTEKEKASQWLHQLQKSIYAWKIADEMLLHQNELGLEAVYFSAQTMRQKVQNAFFELPSESHVSLRDSLIEHLCRTNDTSGKNIITQLALALADLALQMSAWEKPVVYIIEKLSHKGSILALLEVLTVLPEEVNVLKLGKNRREEFEEELKAAGPIVIEFLKTCQANCGDNVSLQTKVLKCFTSWVIANAIKLPEISNDVIVSAFQILSNHQSSGSLHDAATDCVSALHR</sequence>
<dbReference type="KEGG" id="dci:103512171"/>
<keyword evidence="3" id="KW-1185">Reference proteome</keyword>
<dbReference type="Proteomes" id="UP000079169">
    <property type="component" value="Unplaced"/>
</dbReference>
<dbReference type="GeneID" id="103512171"/>
<protein>
    <submittedName>
        <fullName evidence="4">Transportin-3-like</fullName>
    </submittedName>
</protein>